<dbReference type="HOGENOM" id="CLU_3365221_0_0_11"/>
<gene>
    <name evidence="1" type="ORF">GPA_27370</name>
</gene>
<protein>
    <submittedName>
        <fullName evidence="1">Uncharacterized protein</fullName>
    </submittedName>
</protein>
<name>D6EAM2_9ACTN</name>
<proteinExistence type="predicted"/>
<evidence type="ECO:0000313" key="2">
    <source>
        <dbReference type="Proteomes" id="UP000008805"/>
    </source>
</evidence>
<dbReference type="Proteomes" id="UP000008805">
    <property type="component" value="Chromosome"/>
</dbReference>
<reference evidence="1 2" key="2">
    <citation type="submission" date="2010-03" db="EMBL/GenBank/DDBJ databases">
        <authorList>
            <person name="Pajon A."/>
        </authorList>
    </citation>
    <scope>NUCLEOTIDE SEQUENCE [LARGE SCALE GENOMIC DNA]</scope>
    <source>
        <strain evidence="2">7-10-1-b</strain>
    </source>
</reference>
<keyword evidence="2" id="KW-1185">Reference proteome</keyword>
<organism evidence="1 2">
    <name type="scientific">Gordonibacter pamelaeae 7-10-1-b</name>
    <dbReference type="NCBI Taxonomy" id="657308"/>
    <lineage>
        <taxon>Bacteria</taxon>
        <taxon>Bacillati</taxon>
        <taxon>Actinomycetota</taxon>
        <taxon>Coriobacteriia</taxon>
        <taxon>Eggerthellales</taxon>
        <taxon>Eggerthellaceae</taxon>
        <taxon>Gordonibacter</taxon>
    </lineage>
</organism>
<dbReference type="AlphaFoldDB" id="D6EAM2"/>
<accession>D6EAM2</accession>
<dbReference type="EMBL" id="FP929047">
    <property type="protein sequence ID" value="CBL04769.1"/>
    <property type="molecule type" value="Genomic_DNA"/>
</dbReference>
<dbReference type="KEGG" id="gpa:GPA_27370"/>
<evidence type="ECO:0000313" key="1">
    <source>
        <dbReference type="EMBL" id="CBL04769.1"/>
    </source>
</evidence>
<reference evidence="1 2" key="1">
    <citation type="submission" date="2010-03" db="EMBL/GenBank/DDBJ databases">
        <title>The genome sequence of Gordonibacter pamelaeae 7-10-1-bT.</title>
        <authorList>
            <consortium name="metaHIT consortium -- http://www.metahit.eu/"/>
            <person name="Pajon A."/>
            <person name="Turner K."/>
            <person name="Parkhill J."/>
            <person name="Timmis K."/>
            <person name="Oxley A."/>
            <person name="Wurdemann D."/>
        </authorList>
    </citation>
    <scope>NUCLEOTIDE SEQUENCE [LARGE SCALE GENOMIC DNA]</scope>
    <source>
        <strain evidence="2">7-10-1-b</strain>
    </source>
</reference>
<sequence length="35" mass="3638">MRLPQDGQVAGGSSVSAGLKHMANLFLSMLSTCDD</sequence>